<evidence type="ECO:0000256" key="4">
    <source>
        <dbReference type="ARBA" id="ARBA00023136"/>
    </source>
</evidence>
<dbReference type="PROSITE" id="PS51012">
    <property type="entry name" value="ABC_TM2"/>
    <property type="match status" value="1"/>
</dbReference>
<accession>A0A2T0UVL3</accession>
<feature type="domain" description="ABC transmembrane type-2" evidence="7">
    <location>
        <begin position="134"/>
        <end position="368"/>
    </location>
</feature>
<organism evidence="8 9">
    <name type="scientific">Glycomyces artemisiae</name>
    <dbReference type="NCBI Taxonomy" id="1076443"/>
    <lineage>
        <taxon>Bacteria</taxon>
        <taxon>Bacillati</taxon>
        <taxon>Actinomycetota</taxon>
        <taxon>Actinomycetes</taxon>
        <taxon>Glycomycetales</taxon>
        <taxon>Glycomycetaceae</taxon>
        <taxon>Glycomyces</taxon>
    </lineage>
</organism>
<evidence type="ECO:0000256" key="2">
    <source>
        <dbReference type="ARBA" id="ARBA00022692"/>
    </source>
</evidence>
<dbReference type="InterPro" id="IPR013525">
    <property type="entry name" value="ABC2_TM"/>
</dbReference>
<dbReference type="PANTHER" id="PTHR43027:SF1">
    <property type="entry name" value="DOXORUBICIN RESISTANCE ABC TRANSPORTER PERMEASE PROTEIN DRRC-RELATED"/>
    <property type="match status" value="1"/>
</dbReference>
<feature type="transmembrane region" description="Helical" evidence="6">
    <location>
        <begin position="221"/>
        <end position="247"/>
    </location>
</feature>
<dbReference type="InterPro" id="IPR000412">
    <property type="entry name" value="ABC_2_transport"/>
</dbReference>
<keyword evidence="4 6" id="KW-0472">Membrane</keyword>
<dbReference type="GO" id="GO:0140359">
    <property type="term" value="F:ABC-type transporter activity"/>
    <property type="evidence" value="ECO:0007669"/>
    <property type="project" value="InterPro"/>
</dbReference>
<evidence type="ECO:0000256" key="5">
    <source>
        <dbReference type="ARBA" id="ARBA00023251"/>
    </source>
</evidence>
<comment type="caution">
    <text evidence="8">The sequence shown here is derived from an EMBL/GenBank/DDBJ whole genome shotgun (WGS) entry which is preliminary data.</text>
</comment>
<evidence type="ECO:0000313" key="8">
    <source>
        <dbReference type="EMBL" id="PRY61877.1"/>
    </source>
</evidence>
<keyword evidence="6" id="KW-0813">Transport</keyword>
<reference evidence="8 9" key="1">
    <citation type="submission" date="2018-03" db="EMBL/GenBank/DDBJ databases">
        <title>Genomic Encyclopedia of Type Strains, Phase III (KMG-III): the genomes of soil and plant-associated and newly described type strains.</title>
        <authorList>
            <person name="Whitman W."/>
        </authorList>
    </citation>
    <scope>NUCLEOTIDE SEQUENCE [LARGE SCALE GENOMIC DNA]</scope>
    <source>
        <strain evidence="8 9">CGMCC 4.7067</strain>
    </source>
</reference>
<proteinExistence type="inferred from homology"/>
<feature type="transmembrane region" description="Helical" evidence="6">
    <location>
        <begin position="253"/>
        <end position="280"/>
    </location>
</feature>
<feature type="transmembrane region" description="Helical" evidence="6">
    <location>
        <begin position="181"/>
        <end position="201"/>
    </location>
</feature>
<keyword evidence="3 6" id="KW-1133">Transmembrane helix</keyword>
<comment type="similarity">
    <text evidence="6">Belongs to the ABC-2 integral membrane protein family.</text>
</comment>
<dbReference type="AlphaFoldDB" id="A0A2T0UVL3"/>
<evidence type="ECO:0000256" key="1">
    <source>
        <dbReference type="ARBA" id="ARBA00004141"/>
    </source>
</evidence>
<dbReference type="Pfam" id="PF12698">
    <property type="entry name" value="ABC2_membrane_3"/>
    <property type="match status" value="1"/>
</dbReference>
<dbReference type="EMBL" id="PVTJ01000001">
    <property type="protein sequence ID" value="PRY61877.1"/>
    <property type="molecule type" value="Genomic_DNA"/>
</dbReference>
<dbReference type="RefSeq" id="WP_146147929.1">
    <property type="nucleotide sequence ID" value="NZ_PVTJ01000001.1"/>
</dbReference>
<evidence type="ECO:0000259" key="7">
    <source>
        <dbReference type="PROSITE" id="PS51012"/>
    </source>
</evidence>
<evidence type="ECO:0000256" key="3">
    <source>
        <dbReference type="ARBA" id="ARBA00022989"/>
    </source>
</evidence>
<gene>
    <name evidence="8" type="ORF">B0I28_101201</name>
</gene>
<keyword evidence="5" id="KW-0046">Antibiotic resistance</keyword>
<evidence type="ECO:0000313" key="9">
    <source>
        <dbReference type="Proteomes" id="UP000238176"/>
    </source>
</evidence>
<dbReference type="OrthoDB" id="9778589at2"/>
<dbReference type="InterPro" id="IPR052902">
    <property type="entry name" value="ABC-2_transporter"/>
</dbReference>
<dbReference type="InterPro" id="IPR047817">
    <property type="entry name" value="ABC2_TM_bact-type"/>
</dbReference>
<keyword evidence="2 6" id="KW-0812">Transmembrane</keyword>
<feature type="transmembrane region" description="Helical" evidence="6">
    <location>
        <begin position="292"/>
        <end position="314"/>
    </location>
</feature>
<feature type="transmembrane region" description="Helical" evidence="6">
    <location>
        <begin position="343"/>
        <end position="362"/>
    </location>
</feature>
<sequence length="370" mass="38750">MSAVTEQRTETSRDVPAGTRGRAFLSLFKALGRGWIRDRSQIFFTILLPLMFMVLLASVFGSGDTAASRIVAVGDVAVLDGADPDEFTVESASDLDAALAMLREGDADAAVVQDGSTVRIYPSATNSTSGAIASGRLSSLVDDVNLEVLSAAAPDVPVLATDVEEADGGALQPIQYLAPGILAWGVAISGVFGAAGTIVDWKRDKLMRRLRLTPASVGTFLGAKISVNLVVAVVQTAVFLAVAAVGFGLRLSAWTWFAVPLVLLGTFAFLAIGVVIGGIAQTSPAAAGLSNLVTMPMAFVSGAFYPLALSPQWVQWLSYASPMRYLNEALQSVVVYGESPAAVLPQIGFLAAFAVLVALVSWKTFKFDEL</sequence>
<dbReference type="GO" id="GO:0043190">
    <property type="term" value="C:ATP-binding cassette (ABC) transporter complex"/>
    <property type="evidence" value="ECO:0007669"/>
    <property type="project" value="InterPro"/>
</dbReference>
<dbReference type="Proteomes" id="UP000238176">
    <property type="component" value="Unassembled WGS sequence"/>
</dbReference>
<name>A0A2T0UVL3_9ACTN</name>
<keyword evidence="9" id="KW-1185">Reference proteome</keyword>
<dbReference type="PRINTS" id="PR00164">
    <property type="entry name" value="ABC2TRNSPORT"/>
</dbReference>
<feature type="transmembrane region" description="Helical" evidence="6">
    <location>
        <begin position="42"/>
        <end position="61"/>
    </location>
</feature>
<dbReference type="PANTHER" id="PTHR43027">
    <property type="entry name" value="DOXORUBICIN RESISTANCE ABC TRANSPORTER PERMEASE PROTEIN DRRC-RELATED"/>
    <property type="match status" value="1"/>
</dbReference>
<dbReference type="GO" id="GO:0046677">
    <property type="term" value="P:response to antibiotic"/>
    <property type="evidence" value="ECO:0007669"/>
    <property type="project" value="UniProtKB-KW"/>
</dbReference>
<evidence type="ECO:0000256" key="6">
    <source>
        <dbReference type="RuleBase" id="RU361157"/>
    </source>
</evidence>
<comment type="subcellular location">
    <subcellularLocation>
        <location evidence="6">Cell membrane</location>
        <topology evidence="6">Multi-pass membrane protein</topology>
    </subcellularLocation>
    <subcellularLocation>
        <location evidence="1">Membrane</location>
        <topology evidence="1">Multi-pass membrane protein</topology>
    </subcellularLocation>
</comment>
<protein>
    <recommendedName>
        <fullName evidence="6">Transport permease protein</fullName>
    </recommendedName>
</protein>
<keyword evidence="6" id="KW-1003">Cell membrane</keyword>